<dbReference type="InterPro" id="IPR018511">
    <property type="entry name" value="Hemolysin-typ_Ca-bd_CS"/>
</dbReference>
<keyword evidence="4" id="KW-0800">Toxin</keyword>
<evidence type="ECO:0000313" key="9">
    <source>
        <dbReference type="EMBL" id="MBB4083753.1"/>
    </source>
</evidence>
<protein>
    <submittedName>
        <fullName evidence="9">VCBS repeat-containing protein</fullName>
    </submittedName>
</protein>
<organism evidence="9 10">
    <name type="scientific">Brevundimonas lenta</name>
    <dbReference type="NCBI Taxonomy" id="424796"/>
    <lineage>
        <taxon>Bacteria</taxon>
        <taxon>Pseudomonadati</taxon>
        <taxon>Pseudomonadota</taxon>
        <taxon>Alphaproteobacteria</taxon>
        <taxon>Caulobacterales</taxon>
        <taxon>Caulobacteraceae</taxon>
        <taxon>Brevundimonas</taxon>
    </lineage>
</organism>
<sequence>MPVVISEFQTAGPGMSTDEFIEITNTGTAPVDISGWKLVYRSGSGVSDVSIHTFPPGTIIPAGGHFLGVGTGYVGPVAGDFVNITTFSSTSGGFGLREAGGLLVDSVAYGPATNIFIEGTTATAPLQGQSLERRLDGSQDTDNNSVDFVARSSPTPQNAASPVQVFNAVPTGGVTIIGALAEDEILTADASALADADGLGTLHYQWQREAGFGWFNVGADEATYTLGDNDVGTVIRVVVTYTDGHGVLESVTSDPTTAIVNMNDDPTGGVTILGAAEEDVALLVDAATLADVDGLGTLHYQWQRDDGAGFVDVGSDTGNYTPGDIDVGTTIRVVVSYTDGYGNVESVTSAATGPIVGVDDAAIAVPDAVSTLENGTISGDVFAYNGQGEDTDAEGDAFTVTEVNGSAAAVGTEITLPSGALLTLNADGTFEYDPNGALDHAPAAVSGATPLTDSFTYTVTGGATATVTVTIDGVDNDDILVGTAGDDALFGGNGDDALQGGAGNDSIDGGDGVDRVTYSMATSGVTVGLNNGVASNDGSGGSDTLTNIENVSGSSFNDLLIGSAGDNTLTGGDGADVLIGLDGDDYLSGGQGAANQMQGGRGDDTYFVAANDTVVEFFDEGEDTILTSRAAYTLRANFENLAYLGAGSFRGTGNEEDNILIGGSGADVLIGLAGNDTLNGDAGIDTVDYSSAWDWVTVDLASGEAVDDGEGYSDILIGLENVIGSAWDDEIFGDGNGNVLSGGDGDDMLGGRGGVDVLRGGAGYDVADYRDAAGGVLVKLAAGAAVNDGDGASDVLVSIEDVIGSDFNDTLIGDAGSNILDGGLGRDVLIGLDGNDILIGGDGEANQLQGGRGDDLYVISANDTAIELAGEGHDAVETTLNRYVLRANFEDVAFFGSGDFVGIGNDEDNIIIGGDGDDTLTGGKGDDVLVGSFDMGCGCGGGGGTDTVVLSGAFADYEIEDMGDGTWTVLDLIADRDGYDLLVNIDQIRFADGFVLELVAESAPLLVDKGEAQTLPAGAWDGFYMADGWARAHDDGGWLF</sequence>
<dbReference type="PROSITE" id="PS51841">
    <property type="entry name" value="LTD"/>
    <property type="match status" value="1"/>
</dbReference>
<dbReference type="PANTHER" id="PTHR38340">
    <property type="entry name" value="S-LAYER PROTEIN"/>
    <property type="match status" value="1"/>
</dbReference>
<dbReference type="GO" id="GO:0005576">
    <property type="term" value="C:extracellular region"/>
    <property type="evidence" value="ECO:0007669"/>
    <property type="project" value="UniProtKB-SubCell"/>
</dbReference>
<dbReference type="RefSeq" id="WP_183204819.1">
    <property type="nucleotide sequence ID" value="NZ_BAAAER010000007.1"/>
</dbReference>
<evidence type="ECO:0000313" key="10">
    <source>
        <dbReference type="Proteomes" id="UP000529946"/>
    </source>
</evidence>
<dbReference type="GO" id="GO:0005509">
    <property type="term" value="F:calcium ion binding"/>
    <property type="evidence" value="ECO:0007669"/>
    <property type="project" value="InterPro"/>
</dbReference>
<dbReference type="PANTHER" id="PTHR38340:SF1">
    <property type="entry name" value="S-LAYER PROTEIN"/>
    <property type="match status" value="1"/>
</dbReference>
<dbReference type="PRINTS" id="PR00313">
    <property type="entry name" value="CABNDNGRPT"/>
</dbReference>
<keyword evidence="10" id="KW-1185">Reference proteome</keyword>
<dbReference type="Pfam" id="PF17963">
    <property type="entry name" value="Big_9"/>
    <property type="match status" value="1"/>
</dbReference>
<keyword evidence="6" id="KW-0843">Virulence</keyword>
<reference evidence="9 10" key="1">
    <citation type="submission" date="2020-08" db="EMBL/GenBank/DDBJ databases">
        <title>Genomic Encyclopedia of Type Strains, Phase IV (KMG-IV): sequencing the most valuable type-strain genomes for metagenomic binning, comparative biology and taxonomic classification.</title>
        <authorList>
            <person name="Goeker M."/>
        </authorList>
    </citation>
    <scope>NUCLEOTIDE SEQUENCE [LARGE SCALE GENOMIC DNA]</scope>
    <source>
        <strain evidence="9 10">DSM 23960</strain>
    </source>
</reference>
<dbReference type="GO" id="GO:0016020">
    <property type="term" value="C:membrane"/>
    <property type="evidence" value="ECO:0007669"/>
    <property type="project" value="UniProtKB-SubCell"/>
</dbReference>
<evidence type="ECO:0000256" key="3">
    <source>
        <dbReference type="ARBA" id="ARBA00022525"/>
    </source>
</evidence>
<keyword evidence="7" id="KW-0472">Membrane</keyword>
<dbReference type="AlphaFoldDB" id="A0A7W6JEM9"/>
<dbReference type="Gene3D" id="2.60.40.1260">
    <property type="entry name" value="Lamin Tail domain"/>
    <property type="match status" value="1"/>
</dbReference>
<gene>
    <name evidence="9" type="ORF">GGR12_002619</name>
</gene>
<keyword evidence="5" id="KW-0677">Repeat</keyword>
<dbReference type="SUPFAM" id="SSF51120">
    <property type="entry name" value="beta-Roll"/>
    <property type="match status" value="4"/>
</dbReference>
<evidence type="ECO:0000256" key="4">
    <source>
        <dbReference type="ARBA" id="ARBA00022656"/>
    </source>
</evidence>
<evidence type="ECO:0000256" key="5">
    <source>
        <dbReference type="ARBA" id="ARBA00022737"/>
    </source>
</evidence>
<proteinExistence type="predicted"/>
<dbReference type="Gene3D" id="2.60.40.2700">
    <property type="match status" value="2"/>
</dbReference>
<dbReference type="Proteomes" id="UP000529946">
    <property type="component" value="Unassembled WGS sequence"/>
</dbReference>
<dbReference type="NCBIfam" id="TIGR01965">
    <property type="entry name" value="VCBS_repeat"/>
    <property type="match status" value="1"/>
</dbReference>
<dbReference type="PROSITE" id="PS00330">
    <property type="entry name" value="HEMOLYSIN_CALCIUM"/>
    <property type="match status" value="4"/>
</dbReference>
<evidence type="ECO:0000256" key="6">
    <source>
        <dbReference type="ARBA" id="ARBA00023026"/>
    </source>
</evidence>
<dbReference type="Pfam" id="PF00932">
    <property type="entry name" value="LTD"/>
    <property type="match status" value="1"/>
</dbReference>
<dbReference type="EMBL" id="JACIDM010000002">
    <property type="protein sequence ID" value="MBB4083753.1"/>
    <property type="molecule type" value="Genomic_DNA"/>
</dbReference>
<name>A0A7W6JEM9_9CAUL</name>
<comment type="caution">
    <text evidence="9">The sequence shown here is derived from an EMBL/GenBank/DDBJ whole genome shotgun (WGS) entry which is preliminary data.</text>
</comment>
<dbReference type="GO" id="GO:0090729">
    <property type="term" value="F:toxin activity"/>
    <property type="evidence" value="ECO:0007669"/>
    <property type="project" value="UniProtKB-KW"/>
</dbReference>
<dbReference type="InterPro" id="IPR003995">
    <property type="entry name" value="RTX_toxin_determinant-A"/>
</dbReference>
<dbReference type="Pfam" id="PF00353">
    <property type="entry name" value="HemolysinCabind"/>
    <property type="match status" value="6"/>
</dbReference>
<dbReference type="Gene3D" id="2.150.10.10">
    <property type="entry name" value="Serralysin-like metalloprotease, C-terminal"/>
    <property type="match status" value="4"/>
</dbReference>
<dbReference type="InterPro" id="IPR010221">
    <property type="entry name" value="VCBS_dom"/>
</dbReference>
<dbReference type="PRINTS" id="PR01488">
    <property type="entry name" value="RTXTOXINA"/>
</dbReference>
<dbReference type="InterPro" id="IPR050557">
    <property type="entry name" value="RTX_toxin/Mannuronan_C5-epim"/>
</dbReference>
<dbReference type="InterPro" id="IPR001322">
    <property type="entry name" value="Lamin_tail_dom"/>
</dbReference>
<accession>A0A7W6JEM9</accession>
<evidence type="ECO:0000256" key="7">
    <source>
        <dbReference type="ARBA" id="ARBA00023136"/>
    </source>
</evidence>
<evidence type="ECO:0000256" key="1">
    <source>
        <dbReference type="ARBA" id="ARBA00004370"/>
    </source>
</evidence>
<dbReference type="SUPFAM" id="SSF74853">
    <property type="entry name" value="Lamin A/C globular tail domain"/>
    <property type="match status" value="1"/>
</dbReference>
<feature type="domain" description="LTD" evidence="8">
    <location>
        <begin position="1"/>
        <end position="111"/>
    </location>
</feature>
<comment type="subcellular location">
    <subcellularLocation>
        <location evidence="1">Membrane</location>
    </subcellularLocation>
    <subcellularLocation>
        <location evidence="2">Secreted</location>
    </subcellularLocation>
</comment>
<evidence type="ECO:0000259" key="8">
    <source>
        <dbReference type="PROSITE" id="PS51841"/>
    </source>
</evidence>
<evidence type="ECO:0000256" key="2">
    <source>
        <dbReference type="ARBA" id="ARBA00004613"/>
    </source>
</evidence>
<keyword evidence="3" id="KW-0964">Secreted</keyword>
<dbReference type="InterPro" id="IPR036415">
    <property type="entry name" value="Lamin_tail_dom_sf"/>
</dbReference>
<dbReference type="InterPro" id="IPR011049">
    <property type="entry name" value="Serralysin-like_metalloprot_C"/>
</dbReference>
<dbReference type="InterPro" id="IPR001343">
    <property type="entry name" value="Hemolysn_Ca-bd"/>
</dbReference>